<keyword evidence="3" id="KW-1185">Reference proteome</keyword>
<proteinExistence type="predicted"/>
<name>A0ABY6DN04_9NEIS</name>
<dbReference type="EMBL" id="CP106753">
    <property type="protein sequence ID" value="UXY14876.1"/>
    <property type="molecule type" value="Genomic_DNA"/>
</dbReference>
<gene>
    <name evidence="2" type="ORF">N8I74_16380</name>
</gene>
<dbReference type="InterPro" id="IPR007214">
    <property type="entry name" value="YbaK/aa-tRNA-synth-assoc-dom"/>
</dbReference>
<dbReference type="RefSeq" id="WP_263124202.1">
    <property type="nucleotide sequence ID" value="NZ_CP106753.1"/>
</dbReference>
<dbReference type="Pfam" id="PF04073">
    <property type="entry name" value="tRNA_edit"/>
    <property type="match status" value="1"/>
</dbReference>
<dbReference type="PANTHER" id="PTHR30411">
    <property type="entry name" value="CYTOPLASMIC PROTEIN"/>
    <property type="match status" value="1"/>
</dbReference>
<dbReference type="Proteomes" id="UP001061302">
    <property type="component" value="Chromosome"/>
</dbReference>
<protein>
    <submittedName>
        <fullName evidence="2">YbaK/EbsC family protein</fullName>
    </submittedName>
</protein>
<evidence type="ECO:0000313" key="2">
    <source>
        <dbReference type="EMBL" id="UXY14876.1"/>
    </source>
</evidence>
<sequence>MDSGPQARVAAALAAADIPAQIVTFDVATRTAAEAAAAIGCDVAQIAKSVILRAKESGRHVLVIASGVNRVCEKTAAQYVGERIGRADADFVRVRTGFVIGGVAPVAHMHAPITLIDEDLLQFSEIWAAAGTPHSVFKLTPAQLLTLTGGQPGKIKEHSE</sequence>
<evidence type="ECO:0000259" key="1">
    <source>
        <dbReference type="Pfam" id="PF04073"/>
    </source>
</evidence>
<dbReference type="Gene3D" id="3.90.960.10">
    <property type="entry name" value="YbaK/aminoacyl-tRNA synthetase-associated domain"/>
    <property type="match status" value="1"/>
</dbReference>
<reference evidence="2" key="1">
    <citation type="submission" date="2022-10" db="EMBL/GenBank/DDBJ databases">
        <title>Chitiniphilus purpureus sp. nov., a novel chitin-degrading bacterium isolated from crawfish pond sediment.</title>
        <authorList>
            <person name="Li K."/>
        </authorList>
    </citation>
    <scope>NUCLEOTIDE SEQUENCE</scope>
    <source>
        <strain evidence="2">CD1</strain>
    </source>
</reference>
<dbReference type="PANTHER" id="PTHR30411:SF1">
    <property type="entry name" value="CYTOPLASMIC PROTEIN"/>
    <property type="match status" value="1"/>
</dbReference>
<organism evidence="2 3">
    <name type="scientific">Chitiniphilus purpureus</name>
    <dbReference type="NCBI Taxonomy" id="2981137"/>
    <lineage>
        <taxon>Bacteria</taxon>
        <taxon>Pseudomonadati</taxon>
        <taxon>Pseudomonadota</taxon>
        <taxon>Betaproteobacteria</taxon>
        <taxon>Neisseriales</taxon>
        <taxon>Chitinibacteraceae</taxon>
        <taxon>Chitiniphilus</taxon>
    </lineage>
</organism>
<feature type="domain" description="YbaK/aminoacyl-tRNA synthetase-associated" evidence="1">
    <location>
        <begin position="28"/>
        <end position="146"/>
    </location>
</feature>
<dbReference type="InterPro" id="IPR036754">
    <property type="entry name" value="YbaK/aa-tRNA-synt-asso_dom_sf"/>
</dbReference>
<dbReference type="SUPFAM" id="SSF55826">
    <property type="entry name" value="YbaK/ProRS associated domain"/>
    <property type="match status" value="1"/>
</dbReference>
<dbReference type="CDD" id="cd04333">
    <property type="entry name" value="ProX_deacylase"/>
    <property type="match status" value="1"/>
</dbReference>
<evidence type="ECO:0000313" key="3">
    <source>
        <dbReference type="Proteomes" id="UP001061302"/>
    </source>
</evidence>
<accession>A0ABY6DN04</accession>